<proteinExistence type="predicted"/>
<evidence type="ECO:0000313" key="2">
    <source>
        <dbReference type="EMBL" id="KXJ88978.1"/>
    </source>
</evidence>
<dbReference type="OrthoDB" id="1262810at2759"/>
<dbReference type="InParanoid" id="A0A136IVQ6"/>
<gene>
    <name evidence="2" type="ORF">Micbo1qcDRAFT_206568</name>
</gene>
<dbReference type="EMBL" id="KQ964256">
    <property type="protein sequence ID" value="KXJ88978.1"/>
    <property type="molecule type" value="Genomic_DNA"/>
</dbReference>
<sequence length="680" mass="75927">MPVYQYQSLSHGQIRLIELFPGRDDEPLVGVLHPVALEDCDTSGNNDTRSFEALSYVWGSDARPYSLKTGVEGDLPLTASLYSFLLRLRCTDRSRILWADGICINQADVQEKEQQVQLMAEVYKRASKVVADLGEALPADSERLFHFIEQYWRIAICAGGHPALFGRLLSPQETAMFMGIPADNVDMGRAGEVLPPADDNIWKMVIGLFDSPWFQRLWIVQEFILARDITFYYGTSTLDWRSLFAVTVYYSDTLGTQFLTLSASEELQTHAGIALFTTMAFQRAFRHLQSTAAGVAFLDRLDLVTSMRKMRESRWVDLLQWYRLCDCTLERDRYYALLSLASDIEVAAHPELRPDYATPAAALNLRIGKFLIQQQPDGREAFMRAGLATQADHAAPSWMQSFERLRYERAGGGDALFELSALHSDYMAAGLDSQFLVTPVEGWEDVIAVQGYKVDDVLGLSKQISPQTVEESAMSVDNRVIEYVCGAFQIFSGRIEARHLAPAIVVDRECLEAMVTTMTAGTWDQTHTRDMSVLVLGLFLVLNSRRGQFDGFHDWPAVLVGILQSDYGYEEVLASDGAVAVSDDLLRHAVESFVGHIYLPFATGIKAAITREGPYANIPAVSEPDDEIWVISGCKLPVVLRRHAMRPGMHRLVGVCYAHSIMDGSVLARDGFAFGDVFIC</sequence>
<evidence type="ECO:0000313" key="3">
    <source>
        <dbReference type="Proteomes" id="UP000070501"/>
    </source>
</evidence>
<dbReference type="Pfam" id="PF06985">
    <property type="entry name" value="HET"/>
    <property type="match status" value="1"/>
</dbReference>
<protein>
    <submittedName>
        <fullName evidence="2">Heterokaryon incompatibility protein-domain-containing protein</fullName>
    </submittedName>
</protein>
<dbReference type="AlphaFoldDB" id="A0A136IVQ6"/>
<dbReference type="InterPro" id="IPR010730">
    <property type="entry name" value="HET"/>
</dbReference>
<organism evidence="2 3">
    <name type="scientific">Microdochium bolleyi</name>
    <dbReference type="NCBI Taxonomy" id="196109"/>
    <lineage>
        <taxon>Eukaryota</taxon>
        <taxon>Fungi</taxon>
        <taxon>Dikarya</taxon>
        <taxon>Ascomycota</taxon>
        <taxon>Pezizomycotina</taxon>
        <taxon>Sordariomycetes</taxon>
        <taxon>Xylariomycetidae</taxon>
        <taxon>Xylariales</taxon>
        <taxon>Microdochiaceae</taxon>
        <taxon>Microdochium</taxon>
    </lineage>
</organism>
<dbReference type="InterPro" id="IPR052895">
    <property type="entry name" value="HetReg/Transcr_Mod"/>
</dbReference>
<reference evidence="3" key="1">
    <citation type="submission" date="2016-02" db="EMBL/GenBank/DDBJ databases">
        <title>Draft genome sequence of Microdochium bolleyi, a fungal endophyte of beachgrass.</title>
        <authorList>
            <consortium name="DOE Joint Genome Institute"/>
            <person name="David A.S."/>
            <person name="May G."/>
            <person name="Haridas S."/>
            <person name="Lim J."/>
            <person name="Wang M."/>
            <person name="Labutti K."/>
            <person name="Lipzen A."/>
            <person name="Barry K."/>
            <person name="Grigoriev I.V."/>
        </authorList>
    </citation>
    <scope>NUCLEOTIDE SEQUENCE [LARGE SCALE GENOMIC DNA]</scope>
    <source>
        <strain evidence="3">J235TASD1</strain>
    </source>
</reference>
<accession>A0A136IVQ6</accession>
<dbReference type="Proteomes" id="UP000070501">
    <property type="component" value="Unassembled WGS sequence"/>
</dbReference>
<keyword evidence="3" id="KW-1185">Reference proteome</keyword>
<dbReference type="PANTHER" id="PTHR24148:SF73">
    <property type="entry name" value="HET DOMAIN PROTEIN (AFU_ORTHOLOGUE AFUA_8G01020)"/>
    <property type="match status" value="1"/>
</dbReference>
<feature type="domain" description="Heterokaryon incompatibility" evidence="1">
    <location>
        <begin position="51"/>
        <end position="222"/>
    </location>
</feature>
<dbReference type="STRING" id="196109.A0A136IVQ6"/>
<dbReference type="PANTHER" id="PTHR24148">
    <property type="entry name" value="ANKYRIN REPEAT DOMAIN-CONTAINING PROTEIN 39 HOMOLOG-RELATED"/>
    <property type="match status" value="1"/>
</dbReference>
<evidence type="ECO:0000259" key="1">
    <source>
        <dbReference type="Pfam" id="PF06985"/>
    </source>
</evidence>
<name>A0A136IVQ6_9PEZI</name>